<dbReference type="InterPro" id="IPR025634">
    <property type="entry name" value="DUF4292"/>
</dbReference>
<evidence type="ECO:0000313" key="3">
    <source>
        <dbReference type="EMBL" id="QTA82145.1"/>
    </source>
</evidence>
<keyword evidence="4" id="KW-1185">Reference proteome</keyword>
<proteinExistence type="predicted"/>
<dbReference type="Pfam" id="PF14125">
    <property type="entry name" value="DUF4292"/>
    <property type="match status" value="1"/>
</dbReference>
<name>A0A975BBF4_9BACT</name>
<evidence type="ECO:0000256" key="1">
    <source>
        <dbReference type="ARBA" id="ARBA00022729"/>
    </source>
</evidence>
<keyword evidence="1 2" id="KW-0732">Signal</keyword>
<sequence length="251" mass="28645">MFFQPFFNCIFVCLMLFMTSCTGMTDIPSISREAASLIAVLENQNNRLKTFKGTGKLAVRDQFNVQNSRAAWIGHRNEKLRISILNISGQPAVSFASDGNYFYAVSHFDSRFYKAKSSDPGLGQFMAIPVKTSELIHILCGKVPVKDFYSAQIIANNDDYILVLKTFWGNIREKIWFNKQTKQVARFEIYGSGQNIQYQVDFDNYQSVSEYTIPFNLSISDKDSQIELEIDRYWADPPVSSTVFILKKPGQ</sequence>
<dbReference type="AlphaFoldDB" id="A0A975BBF4"/>
<protein>
    <submittedName>
        <fullName evidence="3">DUF4292</fullName>
    </submittedName>
</protein>
<dbReference type="Gene3D" id="2.50.20.10">
    <property type="entry name" value="Lipoprotein localisation LolA/LolB/LppX"/>
    <property type="match status" value="1"/>
</dbReference>
<dbReference type="Proteomes" id="UP000663720">
    <property type="component" value="Chromosome"/>
</dbReference>
<dbReference type="KEGG" id="dli:dnl_45120"/>
<dbReference type="SUPFAM" id="SSF89392">
    <property type="entry name" value="Prokaryotic lipoproteins and lipoprotein localization factors"/>
    <property type="match status" value="1"/>
</dbReference>
<reference evidence="3" key="1">
    <citation type="journal article" date="2021" name="Microb. Physiol.">
        <title>Proteogenomic Insights into the Physiology of Marine, Sulfate-Reducing, Filamentous Desulfonema limicola and Desulfonema magnum.</title>
        <authorList>
            <person name="Schnaars V."/>
            <person name="Wohlbrand L."/>
            <person name="Scheve S."/>
            <person name="Hinrichs C."/>
            <person name="Reinhardt R."/>
            <person name="Rabus R."/>
        </authorList>
    </citation>
    <scope>NUCLEOTIDE SEQUENCE</scope>
    <source>
        <strain evidence="3">5ac10</strain>
    </source>
</reference>
<organism evidence="3 4">
    <name type="scientific">Desulfonema limicola</name>
    <dbReference type="NCBI Taxonomy" id="45656"/>
    <lineage>
        <taxon>Bacteria</taxon>
        <taxon>Pseudomonadati</taxon>
        <taxon>Thermodesulfobacteriota</taxon>
        <taxon>Desulfobacteria</taxon>
        <taxon>Desulfobacterales</taxon>
        <taxon>Desulfococcaceae</taxon>
        <taxon>Desulfonema</taxon>
    </lineage>
</organism>
<gene>
    <name evidence="3" type="ORF">dnl_45120</name>
</gene>
<feature type="chain" id="PRO_5037953161" evidence="2">
    <location>
        <begin position="24"/>
        <end position="251"/>
    </location>
</feature>
<evidence type="ECO:0000313" key="4">
    <source>
        <dbReference type="Proteomes" id="UP000663720"/>
    </source>
</evidence>
<evidence type="ECO:0000256" key="2">
    <source>
        <dbReference type="SAM" id="SignalP"/>
    </source>
</evidence>
<dbReference type="EMBL" id="CP061799">
    <property type="protein sequence ID" value="QTA82145.1"/>
    <property type="molecule type" value="Genomic_DNA"/>
</dbReference>
<dbReference type="InterPro" id="IPR029046">
    <property type="entry name" value="LolA/LolB/LppX"/>
</dbReference>
<feature type="signal peptide" evidence="2">
    <location>
        <begin position="1"/>
        <end position="23"/>
    </location>
</feature>
<accession>A0A975BBF4</accession>